<proteinExistence type="predicted"/>
<dbReference type="Proteomes" id="UP000499080">
    <property type="component" value="Unassembled WGS sequence"/>
</dbReference>
<dbReference type="AlphaFoldDB" id="A0A4Y2C0N8"/>
<name>A0A4Y2C0N8_ARAVE</name>
<protein>
    <submittedName>
        <fullName evidence="1">Uncharacterized protein</fullName>
    </submittedName>
</protein>
<gene>
    <name evidence="1" type="ORF">AVEN_84559_1</name>
</gene>
<accession>A0A4Y2C0N8</accession>
<evidence type="ECO:0000313" key="1">
    <source>
        <dbReference type="EMBL" id="GBL98050.1"/>
    </source>
</evidence>
<organism evidence="1 2">
    <name type="scientific">Araneus ventricosus</name>
    <name type="common">Orbweaver spider</name>
    <name type="synonym">Epeira ventricosa</name>
    <dbReference type="NCBI Taxonomy" id="182803"/>
    <lineage>
        <taxon>Eukaryota</taxon>
        <taxon>Metazoa</taxon>
        <taxon>Ecdysozoa</taxon>
        <taxon>Arthropoda</taxon>
        <taxon>Chelicerata</taxon>
        <taxon>Arachnida</taxon>
        <taxon>Araneae</taxon>
        <taxon>Araneomorphae</taxon>
        <taxon>Entelegynae</taxon>
        <taxon>Araneoidea</taxon>
        <taxon>Araneidae</taxon>
        <taxon>Araneus</taxon>
    </lineage>
</organism>
<comment type="caution">
    <text evidence="1">The sequence shown here is derived from an EMBL/GenBank/DDBJ whole genome shotgun (WGS) entry which is preliminary data.</text>
</comment>
<dbReference type="EMBL" id="BGPR01000136">
    <property type="protein sequence ID" value="GBL98050.1"/>
    <property type="molecule type" value="Genomic_DNA"/>
</dbReference>
<evidence type="ECO:0000313" key="2">
    <source>
        <dbReference type="Proteomes" id="UP000499080"/>
    </source>
</evidence>
<sequence>MLELNSWSSTIISDMVAENYEFIISSPRINNLISRVSRASRLAVFRTMESLLEEFFHYSVSRKELDFLLSAEDDLSWRNNFISWNNGEATKQTEASDRHCIHFDLTSSYSSHSHIYSKYQKIKCDAKGIEVLSVTE</sequence>
<keyword evidence="2" id="KW-1185">Reference proteome</keyword>
<reference evidence="1 2" key="1">
    <citation type="journal article" date="2019" name="Sci. Rep.">
        <title>Orb-weaving spider Araneus ventricosus genome elucidates the spidroin gene catalogue.</title>
        <authorList>
            <person name="Kono N."/>
            <person name="Nakamura H."/>
            <person name="Ohtoshi R."/>
            <person name="Moran D.A.P."/>
            <person name="Shinohara A."/>
            <person name="Yoshida Y."/>
            <person name="Fujiwara M."/>
            <person name="Mori M."/>
            <person name="Tomita M."/>
            <person name="Arakawa K."/>
        </authorList>
    </citation>
    <scope>NUCLEOTIDE SEQUENCE [LARGE SCALE GENOMIC DNA]</scope>
</reference>